<name>A0AAR2JWF1_PYGNA</name>
<dbReference type="Ensembl" id="ENSPNAT00000068254.1">
    <property type="protein sequence ID" value="ENSPNAP00000054186.1"/>
    <property type="gene ID" value="ENSPNAG00000034031.1"/>
</dbReference>
<reference evidence="2" key="3">
    <citation type="submission" date="2025-09" db="UniProtKB">
        <authorList>
            <consortium name="Ensembl"/>
        </authorList>
    </citation>
    <scope>IDENTIFICATION</scope>
</reference>
<evidence type="ECO:0000256" key="1">
    <source>
        <dbReference type="SAM" id="MobiDB-lite"/>
    </source>
</evidence>
<evidence type="ECO:0000313" key="2">
    <source>
        <dbReference type="Ensembl" id="ENSPNAP00000054186.1"/>
    </source>
</evidence>
<reference evidence="2 3" key="1">
    <citation type="submission" date="2020-10" db="EMBL/GenBank/DDBJ databases">
        <title>Pygocentrus nattereri (red-bellied piranha) genome, fPygNat1, primary haplotype.</title>
        <authorList>
            <person name="Myers G."/>
            <person name="Meyer A."/>
            <person name="Karagic N."/>
            <person name="Pippel M."/>
            <person name="Winkler S."/>
            <person name="Tracey A."/>
            <person name="Wood J."/>
            <person name="Formenti G."/>
            <person name="Howe K."/>
            <person name="Fedrigo O."/>
            <person name="Jarvis E.D."/>
        </authorList>
    </citation>
    <scope>NUCLEOTIDE SEQUENCE [LARGE SCALE GENOMIC DNA]</scope>
</reference>
<evidence type="ECO:0000313" key="3">
    <source>
        <dbReference type="Proteomes" id="UP001501920"/>
    </source>
</evidence>
<dbReference type="AlphaFoldDB" id="A0AAR2JWF1"/>
<protein>
    <submittedName>
        <fullName evidence="2">Uncharacterized protein</fullName>
    </submittedName>
</protein>
<dbReference type="Proteomes" id="UP001501920">
    <property type="component" value="Chromosome 6"/>
</dbReference>
<keyword evidence="3" id="KW-1185">Reference proteome</keyword>
<proteinExistence type="predicted"/>
<sequence length="95" mass="10126">MGNRDRRNRRPMGNRDEGRGWEQRNCNVHGGRQACGMSLETGGGLAAGCGHGIRHGTGCGHGIRHGTGCGCVCVCVRVCLCVCAWMTCALIRLNI</sequence>
<feature type="region of interest" description="Disordered" evidence="1">
    <location>
        <begin position="1"/>
        <end position="21"/>
    </location>
</feature>
<feature type="compositionally biased region" description="Basic residues" evidence="1">
    <location>
        <begin position="1"/>
        <end position="12"/>
    </location>
</feature>
<organism evidence="2 3">
    <name type="scientific">Pygocentrus nattereri</name>
    <name type="common">Red-bellied piranha</name>
    <dbReference type="NCBI Taxonomy" id="42514"/>
    <lineage>
        <taxon>Eukaryota</taxon>
        <taxon>Metazoa</taxon>
        <taxon>Chordata</taxon>
        <taxon>Craniata</taxon>
        <taxon>Vertebrata</taxon>
        <taxon>Euteleostomi</taxon>
        <taxon>Actinopterygii</taxon>
        <taxon>Neopterygii</taxon>
        <taxon>Teleostei</taxon>
        <taxon>Ostariophysi</taxon>
        <taxon>Characiformes</taxon>
        <taxon>Characoidei</taxon>
        <taxon>Pygocentrus</taxon>
    </lineage>
</organism>
<accession>A0AAR2JWF1</accession>
<reference evidence="2" key="2">
    <citation type="submission" date="2025-08" db="UniProtKB">
        <authorList>
            <consortium name="Ensembl"/>
        </authorList>
    </citation>
    <scope>IDENTIFICATION</scope>
</reference>